<dbReference type="EMBL" id="MGDD01000123">
    <property type="protein sequence ID" value="OGL46561.1"/>
    <property type="molecule type" value="Genomic_DNA"/>
</dbReference>
<evidence type="ECO:0000313" key="6">
    <source>
        <dbReference type="Proteomes" id="UP000179266"/>
    </source>
</evidence>
<accession>A0A1F7RYM4</accession>
<dbReference type="SMART" id="SM00028">
    <property type="entry name" value="TPR"/>
    <property type="match status" value="2"/>
</dbReference>
<organism evidence="5 6">
    <name type="scientific">Candidatus Schekmanbacteria bacterium RBG_13_48_7</name>
    <dbReference type="NCBI Taxonomy" id="1817878"/>
    <lineage>
        <taxon>Bacteria</taxon>
        <taxon>Candidatus Schekmaniibacteriota</taxon>
    </lineage>
</organism>
<keyword evidence="4" id="KW-1133">Transmembrane helix</keyword>
<dbReference type="SUPFAM" id="SSF48452">
    <property type="entry name" value="TPR-like"/>
    <property type="match status" value="1"/>
</dbReference>
<dbReference type="Pfam" id="PF13181">
    <property type="entry name" value="TPR_8"/>
    <property type="match status" value="1"/>
</dbReference>
<evidence type="ECO:0000256" key="3">
    <source>
        <dbReference type="SAM" id="MobiDB-lite"/>
    </source>
</evidence>
<keyword evidence="2" id="KW-0175">Coiled coil</keyword>
<dbReference type="InterPro" id="IPR019734">
    <property type="entry name" value="TPR_rpt"/>
</dbReference>
<dbReference type="PROSITE" id="PS50293">
    <property type="entry name" value="TPR_REGION"/>
    <property type="match status" value="1"/>
</dbReference>
<evidence type="ECO:0000256" key="2">
    <source>
        <dbReference type="SAM" id="Coils"/>
    </source>
</evidence>
<reference evidence="5 6" key="1">
    <citation type="journal article" date="2016" name="Nat. Commun.">
        <title>Thousands of microbial genomes shed light on interconnected biogeochemical processes in an aquifer system.</title>
        <authorList>
            <person name="Anantharaman K."/>
            <person name="Brown C.T."/>
            <person name="Hug L.A."/>
            <person name="Sharon I."/>
            <person name="Castelle C.J."/>
            <person name="Probst A.J."/>
            <person name="Thomas B.C."/>
            <person name="Singh A."/>
            <person name="Wilkins M.J."/>
            <person name="Karaoz U."/>
            <person name="Brodie E.L."/>
            <person name="Williams K.H."/>
            <person name="Hubbard S.S."/>
            <person name="Banfield J.F."/>
        </authorList>
    </citation>
    <scope>NUCLEOTIDE SEQUENCE [LARGE SCALE GENOMIC DNA]</scope>
</reference>
<feature type="region of interest" description="Disordered" evidence="3">
    <location>
        <begin position="9"/>
        <end position="37"/>
    </location>
</feature>
<gene>
    <name evidence="5" type="ORF">A2161_22350</name>
</gene>
<dbReference type="Proteomes" id="UP000179266">
    <property type="component" value="Unassembled WGS sequence"/>
</dbReference>
<keyword evidence="4" id="KW-0472">Membrane</keyword>
<keyword evidence="1" id="KW-0802">TPR repeat</keyword>
<comment type="caution">
    <text evidence="5">The sequence shown here is derived from an EMBL/GenBank/DDBJ whole genome shotgun (WGS) entry which is preliminary data.</text>
</comment>
<dbReference type="Gene3D" id="1.25.40.10">
    <property type="entry name" value="Tetratricopeptide repeat domain"/>
    <property type="match status" value="1"/>
</dbReference>
<dbReference type="InterPro" id="IPR011990">
    <property type="entry name" value="TPR-like_helical_dom_sf"/>
</dbReference>
<dbReference type="AlphaFoldDB" id="A0A1F7RYM4"/>
<evidence type="ECO:0000256" key="4">
    <source>
        <dbReference type="SAM" id="Phobius"/>
    </source>
</evidence>
<feature type="transmembrane region" description="Helical" evidence="4">
    <location>
        <begin position="206"/>
        <end position="228"/>
    </location>
</feature>
<evidence type="ECO:0000313" key="5">
    <source>
        <dbReference type="EMBL" id="OGL46561.1"/>
    </source>
</evidence>
<proteinExistence type="predicted"/>
<feature type="repeat" description="TPR" evidence="1">
    <location>
        <begin position="290"/>
        <end position="323"/>
    </location>
</feature>
<evidence type="ECO:0000256" key="1">
    <source>
        <dbReference type="PROSITE-ProRule" id="PRU00339"/>
    </source>
</evidence>
<sequence>MNEEIFKQLSKIGKKKDNSTDQPVKKQNDNAKIDPEKGTFVLKESELQTDKEITNIIFLLEQNRSKALSLLKTAYQRYPNNQKISKLFEKYFPESDKKLPIGPSYVQQTSESIEEASKSDNADKNLPFTSEEFIKLNLNQEDQPISSDQIIHMQHEDNFSIPVPEVTEIVKPSKPVMDSTSESQESQKKTKLSRPAKSYAVHEPLISIKLIFISLIIVIVAMTAYHYLKGYRDYKFKIQAAEDLMSSGHYTSALRSWELLIDDYPDDTWLKQQMDSTKAVIQKQKTEKNIKEYTRLGAQFFNEGSYSGAINFFLKALEIDPENAEIQSYLEEANKRQKEYVEFQQTEVEKRKKKIEELSSKAKEYMDEGKLDSARELFLRILMIDANHSEATTSINEIDFLKSSGSSVDVQPKETLVPESYQDREIKGLLYYQQQIGNYKNLLDLAQQRLNKIKEGLFSPELTELQKEKLFIEQKELLHSMEEFHGKIWDLKMKALAEDIPLDQLR</sequence>
<dbReference type="PROSITE" id="PS50005">
    <property type="entry name" value="TPR"/>
    <property type="match status" value="1"/>
</dbReference>
<name>A0A1F7RYM4_9BACT</name>
<feature type="coiled-coil region" evidence="2">
    <location>
        <begin position="341"/>
        <end position="368"/>
    </location>
</feature>
<feature type="region of interest" description="Disordered" evidence="3">
    <location>
        <begin position="173"/>
        <end position="193"/>
    </location>
</feature>
<protein>
    <submittedName>
        <fullName evidence="5">Uncharacterized protein</fullName>
    </submittedName>
</protein>
<keyword evidence="4" id="KW-0812">Transmembrane</keyword>
<feature type="compositionally biased region" description="Basic and acidic residues" evidence="3">
    <location>
        <begin position="15"/>
        <end position="37"/>
    </location>
</feature>